<accession>A0A4Y9FRU8</accession>
<dbReference type="GO" id="GO:0003677">
    <property type="term" value="F:DNA binding"/>
    <property type="evidence" value="ECO:0007669"/>
    <property type="project" value="InterPro"/>
</dbReference>
<gene>
    <name evidence="2" type="ORF">E4U01_03180</name>
</gene>
<proteinExistence type="predicted"/>
<dbReference type="Proteomes" id="UP000297747">
    <property type="component" value="Unassembled WGS sequence"/>
</dbReference>
<evidence type="ECO:0000259" key="1">
    <source>
        <dbReference type="Pfam" id="PF01420"/>
    </source>
</evidence>
<protein>
    <recommendedName>
        <fullName evidence="1">Type I restriction modification DNA specificity domain-containing protein</fullName>
    </recommendedName>
</protein>
<evidence type="ECO:0000313" key="2">
    <source>
        <dbReference type="EMBL" id="TFU31260.1"/>
    </source>
</evidence>
<evidence type="ECO:0000313" key="3">
    <source>
        <dbReference type="Proteomes" id="UP000297747"/>
    </source>
</evidence>
<feature type="domain" description="Type I restriction modification DNA specificity" evidence="1">
    <location>
        <begin position="92"/>
        <end position="223"/>
    </location>
</feature>
<dbReference type="EMBL" id="SPQA01000007">
    <property type="protein sequence ID" value="TFU31260.1"/>
    <property type="molecule type" value="Genomic_DNA"/>
</dbReference>
<dbReference type="Pfam" id="PF01420">
    <property type="entry name" value="Methylase_S"/>
    <property type="match status" value="1"/>
</dbReference>
<comment type="caution">
    <text evidence="2">The sequence shown here is derived from an EMBL/GenBank/DDBJ whole genome shotgun (WGS) entry which is preliminary data.</text>
</comment>
<dbReference type="InterPro" id="IPR000055">
    <property type="entry name" value="Restrct_endonuc_typeI_TRD"/>
</dbReference>
<dbReference type="AlphaFoldDB" id="A0A4Y9FRU8"/>
<organism evidence="2 3">
    <name type="scientific">Streptococcus acidominimus</name>
    <dbReference type="NCBI Taxonomy" id="1326"/>
    <lineage>
        <taxon>Bacteria</taxon>
        <taxon>Bacillati</taxon>
        <taxon>Bacillota</taxon>
        <taxon>Bacilli</taxon>
        <taxon>Lactobacillales</taxon>
        <taxon>Streptococcaceae</taxon>
        <taxon>Streptococcus</taxon>
    </lineage>
</organism>
<sequence>METYIKTLEAERIETLEAERIETLEAYLTVTGLNEYHLTKNDEEILDKFAKLSDTKSRVEEWGTYAPFFLEKILRWCQGIKELNPLHLDSLEDLSQPIYPFYGQATMNNGIISYRQLKNDVLNNKKGLPTLLIHSNNQNIVYLETPFYLKDGHGATSVLQSEQLNRYTGLYFMTTIKRVIEQRFNYNSKATKIGLKHTKIVLPILNDKIDYYFMIAFIKVIEKLVIKDLVEWTEQKIETTKEVVGQY</sequence>
<reference evidence="2 3" key="1">
    <citation type="submission" date="2019-03" db="EMBL/GenBank/DDBJ databases">
        <title>Diversity of the mouse oral microbiome.</title>
        <authorList>
            <person name="Joseph S."/>
            <person name="Aduse-Opoku J."/>
            <person name="Curtis M."/>
            <person name="Wade W."/>
            <person name="Hashim A."/>
        </authorList>
    </citation>
    <scope>NUCLEOTIDE SEQUENCE [LARGE SCALE GENOMIC DNA]</scope>
    <source>
        <strain evidence="2 3">HT4</strain>
    </source>
</reference>
<name>A0A4Y9FRU8_STRAI</name>